<dbReference type="OrthoDB" id="10274659at2759"/>
<accession>I1CJ12</accession>
<keyword evidence="3" id="KW-1185">Reference proteome</keyword>
<gene>
    <name evidence="2" type="ORF">RO3G_13153</name>
</gene>
<feature type="region of interest" description="Disordered" evidence="1">
    <location>
        <begin position="28"/>
        <end position="57"/>
    </location>
</feature>
<evidence type="ECO:0008006" key="4">
    <source>
        <dbReference type="Google" id="ProtNLM"/>
    </source>
</evidence>
<evidence type="ECO:0000313" key="3">
    <source>
        <dbReference type="Proteomes" id="UP000009138"/>
    </source>
</evidence>
<name>I1CJ12_RHIO9</name>
<proteinExistence type="predicted"/>
<dbReference type="GeneID" id="93620118"/>
<evidence type="ECO:0000256" key="1">
    <source>
        <dbReference type="SAM" id="MobiDB-lite"/>
    </source>
</evidence>
<organism evidence="2 3">
    <name type="scientific">Rhizopus delemar (strain RA 99-880 / ATCC MYA-4621 / FGSC 9543 / NRRL 43880)</name>
    <name type="common">Mucormycosis agent</name>
    <name type="synonym">Rhizopus arrhizus var. delemar</name>
    <dbReference type="NCBI Taxonomy" id="246409"/>
    <lineage>
        <taxon>Eukaryota</taxon>
        <taxon>Fungi</taxon>
        <taxon>Fungi incertae sedis</taxon>
        <taxon>Mucoromycota</taxon>
        <taxon>Mucoromycotina</taxon>
        <taxon>Mucoromycetes</taxon>
        <taxon>Mucorales</taxon>
        <taxon>Mucorineae</taxon>
        <taxon>Rhizopodaceae</taxon>
        <taxon>Rhizopus</taxon>
    </lineage>
</organism>
<dbReference type="Proteomes" id="UP000009138">
    <property type="component" value="Unassembled WGS sequence"/>
</dbReference>
<evidence type="ECO:0000313" key="2">
    <source>
        <dbReference type="EMBL" id="EIE88442.1"/>
    </source>
</evidence>
<dbReference type="RefSeq" id="XP_067523838.1">
    <property type="nucleotide sequence ID" value="XM_067667737.1"/>
</dbReference>
<feature type="compositionally biased region" description="Basic residues" evidence="1">
    <location>
        <begin position="48"/>
        <end position="57"/>
    </location>
</feature>
<sequence length="57" mass="6838">MDYTWEPTSSFDDRSSIETYWARRQVGNNTTVSKKARLPKRTVPTRDHHSRSKRSRR</sequence>
<dbReference type="EMBL" id="CH476742">
    <property type="protein sequence ID" value="EIE88442.1"/>
    <property type="molecule type" value="Genomic_DNA"/>
</dbReference>
<dbReference type="AlphaFoldDB" id="I1CJ12"/>
<reference evidence="2 3" key="1">
    <citation type="journal article" date="2009" name="PLoS Genet.">
        <title>Genomic analysis of the basal lineage fungus Rhizopus oryzae reveals a whole-genome duplication.</title>
        <authorList>
            <person name="Ma L.-J."/>
            <person name="Ibrahim A.S."/>
            <person name="Skory C."/>
            <person name="Grabherr M.G."/>
            <person name="Burger G."/>
            <person name="Butler M."/>
            <person name="Elias M."/>
            <person name="Idnurm A."/>
            <person name="Lang B.F."/>
            <person name="Sone T."/>
            <person name="Abe A."/>
            <person name="Calvo S.E."/>
            <person name="Corrochano L.M."/>
            <person name="Engels R."/>
            <person name="Fu J."/>
            <person name="Hansberg W."/>
            <person name="Kim J.-M."/>
            <person name="Kodira C.D."/>
            <person name="Koehrsen M.J."/>
            <person name="Liu B."/>
            <person name="Miranda-Saavedra D."/>
            <person name="O'Leary S."/>
            <person name="Ortiz-Castellanos L."/>
            <person name="Poulter R."/>
            <person name="Rodriguez-Romero J."/>
            <person name="Ruiz-Herrera J."/>
            <person name="Shen Y.-Q."/>
            <person name="Zeng Q."/>
            <person name="Galagan J."/>
            <person name="Birren B.W."/>
            <person name="Cuomo C.A."/>
            <person name="Wickes B.L."/>
        </authorList>
    </citation>
    <scope>NUCLEOTIDE SEQUENCE [LARGE SCALE GENOMIC DNA]</scope>
    <source>
        <strain evidence="3">RA 99-880 / ATCC MYA-4621 / FGSC 9543 / NRRL 43880</strain>
    </source>
</reference>
<dbReference type="InParanoid" id="I1CJ12"/>
<dbReference type="VEuPathDB" id="FungiDB:RO3G_13153"/>
<protein>
    <recommendedName>
        <fullName evidence="4">Chromo domain-containing protein</fullName>
    </recommendedName>
</protein>